<sequence length="111" mass="12903">MVKTFKGLVIPVKPKEPASDECCMSGCAVCVYDLYDESLQAYHESVVKLKATLTNMGVSEAEWPVGLRSGDEKERKRDNPTMSAFEEMERLLREKKEKERQREREREREKC</sequence>
<protein>
    <recommendedName>
        <fullName evidence="2">Oxidoreductase-like domain-containing protein</fullName>
    </recommendedName>
</protein>
<evidence type="ECO:0000259" key="2">
    <source>
        <dbReference type="Pfam" id="PF09791"/>
    </source>
</evidence>
<comment type="caution">
    <text evidence="3">The sequence shown here is derived from an EMBL/GenBank/DDBJ whole genome shotgun (WGS) entry which is preliminary data.</text>
</comment>
<keyword evidence="4" id="KW-1185">Reference proteome</keyword>
<dbReference type="InterPro" id="IPR039251">
    <property type="entry name" value="OXLD1"/>
</dbReference>
<feature type="compositionally biased region" description="Basic and acidic residues" evidence="1">
    <location>
        <begin position="87"/>
        <end position="111"/>
    </location>
</feature>
<dbReference type="GO" id="GO:0005739">
    <property type="term" value="C:mitochondrion"/>
    <property type="evidence" value="ECO:0007669"/>
    <property type="project" value="TreeGrafter"/>
</dbReference>
<evidence type="ECO:0000256" key="1">
    <source>
        <dbReference type="SAM" id="MobiDB-lite"/>
    </source>
</evidence>
<name>A0AAW0C4K6_9AGAR</name>
<feature type="region of interest" description="Disordered" evidence="1">
    <location>
        <begin position="67"/>
        <end position="111"/>
    </location>
</feature>
<gene>
    <name evidence="3" type="ORF">VNI00_012312</name>
</gene>
<feature type="domain" description="Oxidoreductase-like" evidence="2">
    <location>
        <begin position="4"/>
        <end position="49"/>
    </location>
</feature>
<organism evidence="3 4">
    <name type="scientific">Paramarasmius palmivorus</name>
    <dbReference type="NCBI Taxonomy" id="297713"/>
    <lineage>
        <taxon>Eukaryota</taxon>
        <taxon>Fungi</taxon>
        <taxon>Dikarya</taxon>
        <taxon>Basidiomycota</taxon>
        <taxon>Agaricomycotina</taxon>
        <taxon>Agaricomycetes</taxon>
        <taxon>Agaricomycetidae</taxon>
        <taxon>Agaricales</taxon>
        <taxon>Marasmiineae</taxon>
        <taxon>Marasmiaceae</taxon>
        <taxon>Paramarasmius</taxon>
    </lineage>
</organism>
<evidence type="ECO:0000313" key="3">
    <source>
        <dbReference type="EMBL" id="KAK7034670.1"/>
    </source>
</evidence>
<proteinExistence type="predicted"/>
<feature type="compositionally biased region" description="Basic and acidic residues" evidence="1">
    <location>
        <begin position="69"/>
        <end position="79"/>
    </location>
</feature>
<reference evidence="3 4" key="1">
    <citation type="submission" date="2024-01" db="EMBL/GenBank/DDBJ databases">
        <title>A draft genome for a cacao thread blight-causing isolate of Paramarasmius palmivorus.</title>
        <authorList>
            <person name="Baruah I.K."/>
            <person name="Bukari Y."/>
            <person name="Amoako-Attah I."/>
            <person name="Meinhardt L.W."/>
            <person name="Bailey B.A."/>
            <person name="Cohen S.P."/>
        </authorList>
    </citation>
    <scope>NUCLEOTIDE SEQUENCE [LARGE SCALE GENOMIC DNA]</scope>
    <source>
        <strain evidence="3 4">GH-12</strain>
    </source>
</reference>
<dbReference type="Pfam" id="PF09791">
    <property type="entry name" value="Oxidored-like"/>
    <property type="match status" value="1"/>
</dbReference>
<dbReference type="PANTHER" id="PTHR21193:SF3">
    <property type="entry name" value="OXIDOREDUCTASE-LIKE DOMAIN-CONTAINING PROTEIN 1"/>
    <property type="match status" value="1"/>
</dbReference>
<dbReference type="Proteomes" id="UP001383192">
    <property type="component" value="Unassembled WGS sequence"/>
</dbReference>
<dbReference type="InterPro" id="IPR019180">
    <property type="entry name" value="Oxidoreductase-like_N"/>
</dbReference>
<dbReference type="EMBL" id="JAYKXP010000056">
    <property type="protein sequence ID" value="KAK7034670.1"/>
    <property type="molecule type" value="Genomic_DNA"/>
</dbReference>
<dbReference type="AlphaFoldDB" id="A0AAW0C4K6"/>
<evidence type="ECO:0000313" key="4">
    <source>
        <dbReference type="Proteomes" id="UP001383192"/>
    </source>
</evidence>
<dbReference type="PANTHER" id="PTHR21193">
    <property type="entry name" value="OXIDOREDUCTASE-LIKE DOMAIN-CONTAINING PROTEIN 1"/>
    <property type="match status" value="1"/>
</dbReference>
<accession>A0AAW0C4K6</accession>